<keyword evidence="2" id="KW-0812">Transmembrane</keyword>
<dbReference type="SUPFAM" id="SSF48726">
    <property type="entry name" value="Immunoglobulin"/>
    <property type="match status" value="1"/>
</dbReference>
<dbReference type="AlphaFoldDB" id="A0A8B7A0D7"/>
<dbReference type="SMART" id="SM00409">
    <property type="entry name" value="IG"/>
    <property type="match status" value="1"/>
</dbReference>
<feature type="transmembrane region" description="Helical" evidence="2">
    <location>
        <begin position="168"/>
        <end position="194"/>
    </location>
</feature>
<name>A0A8B7A0D7_ORYAF</name>
<evidence type="ECO:0000256" key="3">
    <source>
        <dbReference type="SAM" id="SignalP"/>
    </source>
</evidence>
<dbReference type="PANTHER" id="PTHR15264">
    <property type="entry name" value="PROGRAMMED CELL DEATH PROTEIN 1"/>
    <property type="match status" value="1"/>
</dbReference>
<evidence type="ECO:0000313" key="5">
    <source>
        <dbReference type="Proteomes" id="UP000694850"/>
    </source>
</evidence>
<sequence>MRAPWAPWPLLWAVLQLGWRPGWLQGCPERPESPLTLLPARLTVPEGGGATFTCSFPNTSKPTVLNWYRGSPSNQSVKLAAYPQDRGEPARDRRFSITKLADSQAFHLHISHVLHNDSGTYYCGAINLPPETQITESPCAELTVTDKILEAPTMYPSPAPRTVGRYQVLAIVVTSVLVGILVLLLLVWVLATILPRGTQGTDRAQSSGEPLKGDPSAVPVFTVDYGELDFQRREKTPEPPTTCSPGQTEYATIVFPGSVAPEGRRGSADGLQGLRPLRLDDTHCSWPL</sequence>
<feature type="domain" description="Ig-like" evidence="4">
    <location>
        <begin position="31"/>
        <end position="135"/>
    </location>
</feature>
<reference evidence="6" key="1">
    <citation type="submission" date="2025-08" db="UniProtKB">
        <authorList>
            <consortium name="RefSeq"/>
        </authorList>
    </citation>
    <scope>IDENTIFICATION</scope>
</reference>
<keyword evidence="5" id="KW-1185">Reference proteome</keyword>
<dbReference type="InterPro" id="IPR013106">
    <property type="entry name" value="Ig_V-set"/>
</dbReference>
<gene>
    <name evidence="6" type="primary">PDCD1</name>
</gene>
<dbReference type="CTD" id="5133"/>
<dbReference type="SMART" id="SM00406">
    <property type="entry name" value="IGv"/>
    <property type="match status" value="1"/>
</dbReference>
<keyword evidence="2" id="KW-0472">Membrane</keyword>
<dbReference type="InterPro" id="IPR003599">
    <property type="entry name" value="Ig_sub"/>
</dbReference>
<evidence type="ECO:0000256" key="2">
    <source>
        <dbReference type="SAM" id="Phobius"/>
    </source>
</evidence>
<feature type="signal peptide" evidence="3">
    <location>
        <begin position="1"/>
        <end position="24"/>
    </location>
</feature>
<keyword evidence="3" id="KW-0732">Signal</keyword>
<dbReference type="PANTHER" id="PTHR15264:SF2">
    <property type="entry name" value="PROGRAMMED CELL DEATH PROTEIN 1"/>
    <property type="match status" value="1"/>
</dbReference>
<feature type="region of interest" description="Disordered" evidence="1">
    <location>
        <begin position="198"/>
        <end position="219"/>
    </location>
</feature>
<dbReference type="GeneID" id="103199013"/>
<dbReference type="GO" id="GO:0009897">
    <property type="term" value="C:external side of plasma membrane"/>
    <property type="evidence" value="ECO:0007669"/>
    <property type="project" value="TreeGrafter"/>
</dbReference>
<proteinExistence type="predicted"/>
<accession>A0A8B7A0D7</accession>
<feature type="compositionally biased region" description="Polar residues" evidence="1">
    <location>
        <begin position="198"/>
        <end position="208"/>
    </location>
</feature>
<dbReference type="PROSITE" id="PS50835">
    <property type="entry name" value="IG_LIKE"/>
    <property type="match status" value="1"/>
</dbReference>
<evidence type="ECO:0000259" key="4">
    <source>
        <dbReference type="PROSITE" id="PS50835"/>
    </source>
</evidence>
<feature type="chain" id="PRO_5034828007" evidence="3">
    <location>
        <begin position="25"/>
        <end position="288"/>
    </location>
</feature>
<dbReference type="OrthoDB" id="9940233at2759"/>
<protein>
    <submittedName>
        <fullName evidence="6">Programmed cell death protein 1</fullName>
    </submittedName>
</protein>
<dbReference type="InterPro" id="IPR007110">
    <property type="entry name" value="Ig-like_dom"/>
</dbReference>
<dbReference type="RefSeq" id="XP_007941415.1">
    <property type="nucleotide sequence ID" value="XM_007943224.1"/>
</dbReference>
<evidence type="ECO:0000256" key="1">
    <source>
        <dbReference type="SAM" id="MobiDB-lite"/>
    </source>
</evidence>
<dbReference type="GO" id="GO:0050777">
    <property type="term" value="P:negative regulation of immune response"/>
    <property type="evidence" value="ECO:0007669"/>
    <property type="project" value="InterPro"/>
</dbReference>
<evidence type="ECO:0000313" key="6">
    <source>
        <dbReference type="RefSeq" id="XP_007941415.1"/>
    </source>
</evidence>
<dbReference type="Pfam" id="PF07686">
    <property type="entry name" value="V-set"/>
    <property type="match status" value="1"/>
</dbReference>
<dbReference type="Gene3D" id="2.60.40.10">
    <property type="entry name" value="Immunoglobulins"/>
    <property type="match status" value="1"/>
</dbReference>
<dbReference type="Proteomes" id="UP000694850">
    <property type="component" value="Unplaced"/>
</dbReference>
<organism evidence="5 6">
    <name type="scientific">Orycteropus afer afer</name>
    <dbReference type="NCBI Taxonomy" id="1230840"/>
    <lineage>
        <taxon>Eukaryota</taxon>
        <taxon>Metazoa</taxon>
        <taxon>Chordata</taxon>
        <taxon>Craniata</taxon>
        <taxon>Vertebrata</taxon>
        <taxon>Euteleostomi</taxon>
        <taxon>Mammalia</taxon>
        <taxon>Eutheria</taxon>
        <taxon>Afrotheria</taxon>
        <taxon>Tubulidentata</taxon>
        <taxon>Orycteropodidae</taxon>
        <taxon>Orycteropus</taxon>
    </lineage>
</organism>
<dbReference type="InterPro" id="IPR013783">
    <property type="entry name" value="Ig-like_fold"/>
</dbReference>
<keyword evidence="2" id="KW-1133">Transmembrane helix</keyword>
<dbReference type="InterPro" id="IPR036179">
    <property type="entry name" value="Ig-like_dom_sf"/>
</dbReference>
<dbReference type="InterPro" id="IPR042379">
    <property type="entry name" value="PDCD1"/>
</dbReference>
<dbReference type="GO" id="GO:0070234">
    <property type="term" value="P:positive regulation of T cell apoptotic process"/>
    <property type="evidence" value="ECO:0007669"/>
    <property type="project" value="TreeGrafter"/>
</dbReference>